<protein>
    <submittedName>
        <fullName evidence="2">Uncharacterized protein</fullName>
    </submittedName>
</protein>
<feature type="compositionally biased region" description="Basic and acidic residues" evidence="1">
    <location>
        <begin position="56"/>
        <end position="76"/>
    </location>
</feature>
<dbReference type="Proteomes" id="UP001629113">
    <property type="component" value="Unassembled WGS sequence"/>
</dbReference>
<evidence type="ECO:0000256" key="1">
    <source>
        <dbReference type="SAM" id="MobiDB-lite"/>
    </source>
</evidence>
<organism evidence="2 3">
    <name type="scientific">Phlyctema vagabunda</name>
    <dbReference type="NCBI Taxonomy" id="108571"/>
    <lineage>
        <taxon>Eukaryota</taxon>
        <taxon>Fungi</taxon>
        <taxon>Dikarya</taxon>
        <taxon>Ascomycota</taxon>
        <taxon>Pezizomycotina</taxon>
        <taxon>Leotiomycetes</taxon>
        <taxon>Helotiales</taxon>
        <taxon>Dermateaceae</taxon>
        <taxon>Phlyctema</taxon>
    </lineage>
</organism>
<reference evidence="2 3" key="1">
    <citation type="submission" date="2024-06" db="EMBL/GenBank/DDBJ databases">
        <title>Complete genome of Phlyctema vagabunda strain 19-DSS-EL-015.</title>
        <authorList>
            <person name="Fiorenzani C."/>
        </authorList>
    </citation>
    <scope>NUCLEOTIDE SEQUENCE [LARGE SCALE GENOMIC DNA]</scope>
    <source>
        <strain evidence="2 3">19-DSS-EL-015</strain>
    </source>
</reference>
<feature type="region of interest" description="Disordered" evidence="1">
    <location>
        <begin position="1"/>
        <end position="76"/>
    </location>
</feature>
<accession>A0ABR4PGB4</accession>
<keyword evidence="3" id="KW-1185">Reference proteome</keyword>
<evidence type="ECO:0000313" key="2">
    <source>
        <dbReference type="EMBL" id="KAL3422371.1"/>
    </source>
</evidence>
<proteinExistence type="predicted"/>
<dbReference type="EMBL" id="JBFCZG010000005">
    <property type="protein sequence ID" value="KAL3422371.1"/>
    <property type="molecule type" value="Genomic_DNA"/>
</dbReference>
<name>A0ABR4PGB4_9HELO</name>
<feature type="compositionally biased region" description="Basic and acidic residues" evidence="1">
    <location>
        <begin position="39"/>
        <end position="48"/>
    </location>
</feature>
<gene>
    <name evidence="2" type="ORF">PVAG01_06527</name>
</gene>
<sequence>MDSLTLPKASHNAPPSSSTTAHPRHSSAVRLDQTPGVSTREKVKEKVKAVVGGSGDGKEEGKNGKEENFVRNERDV</sequence>
<evidence type="ECO:0000313" key="3">
    <source>
        <dbReference type="Proteomes" id="UP001629113"/>
    </source>
</evidence>
<comment type="caution">
    <text evidence="2">The sequence shown here is derived from an EMBL/GenBank/DDBJ whole genome shotgun (WGS) entry which is preliminary data.</text>
</comment>